<dbReference type="Proteomes" id="UP000620124">
    <property type="component" value="Unassembled WGS sequence"/>
</dbReference>
<dbReference type="OrthoDB" id="2506773at2759"/>
<protein>
    <submittedName>
        <fullName evidence="1">Uncharacterized protein</fullName>
    </submittedName>
</protein>
<dbReference type="AlphaFoldDB" id="A0A8H7DHA2"/>
<reference evidence="1" key="1">
    <citation type="submission" date="2020-05" db="EMBL/GenBank/DDBJ databases">
        <title>Mycena genomes resolve the evolution of fungal bioluminescence.</title>
        <authorList>
            <person name="Tsai I.J."/>
        </authorList>
    </citation>
    <scope>NUCLEOTIDE SEQUENCE</scope>
    <source>
        <strain evidence="1">CCC161011</strain>
    </source>
</reference>
<accession>A0A8H7DHA2</accession>
<evidence type="ECO:0000313" key="1">
    <source>
        <dbReference type="EMBL" id="KAF7372208.1"/>
    </source>
</evidence>
<organism evidence="1 2">
    <name type="scientific">Mycena venus</name>
    <dbReference type="NCBI Taxonomy" id="2733690"/>
    <lineage>
        <taxon>Eukaryota</taxon>
        <taxon>Fungi</taxon>
        <taxon>Dikarya</taxon>
        <taxon>Basidiomycota</taxon>
        <taxon>Agaricomycotina</taxon>
        <taxon>Agaricomycetes</taxon>
        <taxon>Agaricomycetidae</taxon>
        <taxon>Agaricales</taxon>
        <taxon>Marasmiineae</taxon>
        <taxon>Mycenaceae</taxon>
        <taxon>Mycena</taxon>
    </lineage>
</organism>
<proteinExistence type="predicted"/>
<keyword evidence="2" id="KW-1185">Reference proteome</keyword>
<dbReference type="EMBL" id="JACAZI010000001">
    <property type="protein sequence ID" value="KAF7372208.1"/>
    <property type="molecule type" value="Genomic_DNA"/>
</dbReference>
<gene>
    <name evidence="1" type="ORF">MVEN_00080100</name>
</gene>
<sequence length="123" mass="14374">MQLIGPLRVPWNLVKTRLQFANVMKFIGSLWDLTSRRVSLPEEKWFKFLGHVQFMLTCIEDCVGLSLQDIQKIHGSLMHICFVYCEGSSHLPVISNFMSHYNGNEFICRHGFNALTKTLLWWK</sequence>
<name>A0A8H7DHA2_9AGAR</name>
<comment type="caution">
    <text evidence="1">The sequence shown here is derived from an EMBL/GenBank/DDBJ whole genome shotgun (WGS) entry which is preliminary data.</text>
</comment>
<evidence type="ECO:0000313" key="2">
    <source>
        <dbReference type="Proteomes" id="UP000620124"/>
    </source>
</evidence>